<dbReference type="EMBL" id="BAABJQ010000056">
    <property type="protein sequence ID" value="GAA5201924.1"/>
    <property type="molecule type" value="Genomic_DNA"/>
</dbReference>
<proteinExistence type="inferred from homology"/>
<comment type="caution">
    <text evidence="9">The sequence shown here is derived from an EMBL/GenBank/DDBJ whole genome shotgun (WGS) entry which is preliminary data.</text>
</comment>
<dbReference type="Pfam" id="PF02618">
    <property type="entry name" value="YceG"/>
    <property type="match status" value="1"/>
</dbReference>
<keyword evidence="10" id="KW-1185">Reference proteome</keyword>
<evidence type="ECO:0000256" key="3">
    <source>
        <dbReference type="ARBA" id="ARBA00022989"/>
    </source>
</evidence>
<evidence type="ECO:0000256" key="5">
    <source>
        <dbReference type="ARBA" id="ARBA00023239"/>
    </source>
</evidence>
<keyword evidence="4 7" id="KW-0472">Membrane</keyword>
<keyword evidence="1 7" id="KW-1003">Cell membrane</keyword>
<comment type="similarity">
    <text evidence="7">Belongs to the transglycosylase MltG family.</text>
</comment>
<dbReference type="InterPro" id="IPR003770">
    <property type="entry name" value="MLTG-like"/>
</dbReference>
<comment type="catalytic activity">
    <reaction evidence="7">
        <text>a peptidoglycan chain = a peptidoglycan chain with N-acetyl-1,6-anhydromuramyl-[peptide] at the reducing end + a peptidoglycan chain with N-acetylglucosamine at the non-reducing end.</text>
        <dbReference type="EC" id="4.2.2.29"/>
    </reaction>
</comment>
<feature type="region of interest" description="Disordered" evidence="8">
    <location>
        <begin position="18"/>
        <end position="37"/>
    </location>
</feature>
<dbReference type="PANTHER" id="PTHR30518:SF2">
    <property type="entry name" value="ENDOLYTIC MUREIN TRANSGLYCOSYLASE"/>
    <property type="match status" value="1"/>
</dbReference>
<keyword evidence="2 7" id="KW-0812">Transmembrane</keyword>
<comment type="function">
    <text evidence="7">Functions as a peptidoglycan terminase that cleaves nascent peptidoglycan strands endolytically to terminate their elongation.</text>
</comment>
<feature type="transmembrane region" description="Helical" evidence="7">
    <location>
        <begin position="41"/>
        <end position="62"/>
    </location>
</feature>
<sequence>MIDDLDLAFDDDYDRGRHRRKRRGARGSGGGPRKRRRGRTVAALLMTLVLLGILGGAGWYGFGKVQDYFAVKDYSGPGTGSVTVQVSPGDGGTDIGNKLVTAGVVESAKAFVNAFTDNPDSQNVEPGFYKLHKQMKASLAVSALLARDGNNKLVNKVSETVTIPEGLISLQIFDTLSKATNIPVADFKKAAANPEALGVPSTWFTREDGKPVPTPHSIEGFLYPDTYEFDPGTDATTILKTMVNGFIQEATKLDFVDTVQQKFGISPYEGLIAASIAQVEAVRSQDMPGVARVLYNRAYKPATQTQQVGLSCSCLQLDSTVNYWLRVTGKAPLESGDLTYSQLHDTSNPYDTYDKPGMPPGPISNPGADALTGAMTAPSSNNYFFLAIDKNGTTAFAPTYSQFCADTQKAKNNGVNIGVCTP</sequence>
<evidence type="ECO:0000256" key="4">
    <source>
        <dbReference type="ARBA" id="ARBA00023136"/>
    </source>
</evidence>
<organism evidence="9 10">
    <name type="scientific">Rugosimonospora acidiphila</name>
    <dbReference type="NCBI Taxonomy" id="556531"/>
    <lineage>
        <taxon>Bacteria</taxon>
        <taxon>Bacillati</taxon>
        <taxon>Actinomycetota</taxon>
        <taxon>Actinomycetes</taxon>
        <taxon>Micromonosporales</taxon>
        <taxon>Micromonosporaceae</taxon>
        <taxon>Rugosimonospora</taxon>
    </lineage>
</organism>
<dbReference type="Gene3D" id="3.30.1490.480">
    <property type="entry name" value="Endolytic murein transglycosylase"/>
    <property type="match status" value="1"/>
</dbReference>
<evidence type="ECO:0000256" key="8">
    <source>
        <dbReference type="SAM" id="MobiDB-lite"/>
    </source>
</evidence>
<keyword evidence="3 7" id="KW-1133">Transmembrane helix</keyword>
<evidence type="ECO:0000256" key="7">
    <source>
        <dbReference type="HAMAP-Rule" id="MF_02065"/>
    </source>
</evidence>
<dbReference type="NCBIfam" id="TIGR00247">
    <property type="entry name" value="endolytic transglycosylase MltG"/>
    <property type="match status" value="1"/>
</dbReference>
<evidence type="ECO:0000256" key="1">
    <source>
        <dbReference type="ARBA" id="ARBA00022475"/>
    </source>
</evidence>
<comment type="subcellular location">
    <subcellularLocation>
        <location evidence="7">Cell membrane</location>
        <topology evidence="7">Single-pass membrane protein</topology>
    </subcellularLocation>
</comment>
<accession>A0ABP9SUT7</accession>
<evidence type="ECO:0000256" key="6">
    <source>
        <dbReference type="ARBA" id="ARBA00023316"/>
    </source>
</evidence>
<name>A0ABP9SUT7_9ACTN</name>
<reference evidence="10" key="1">
    <citation type="journal article" date="2019" name="Int. J. Syst. Evol. Microbiol.">
        <title>The Global Catalogue of Microorganisms (GCM) 10K type strain sequencing project: providing services to taxonomists for standard genome sequencing and annotation.</title>
        <authorList>
            <consortium name="The Broad Institute Genomics Platform"/>
            <consortium name="The Broad Institute Genome Sequencing Center for Infectious Disease"/>
            <person name="Wu L."/>
            <person name="Ma J."/>
        </authorList>
    </citation>
    <scope>NUCLEOTIDE SEQUENCE [LARGE SCALE GENOMIC DNA]</scope>
    <source>
        <strain evidence="10">JCM 18304</strain>
    </source>
</reference>
<evidence type="ECO:0000256" key="2">
    <source>
        <dbReference type="ARBA" id="ARBA00022692"/>
    </source>
</evidence>
<evidence type="ECO:0000313" key="10">
    <source>
        <dbReference type="Proteomes" id="UP001501570"/>
    </source>
</evidence>
<dbReference type="HAMAP" id="MF_02065">
    <property type="entry name" value="MltG"/>
    <property type="match status" value="1"/>
</dbReference>
<protein>
    <recommendedName>
        <fullName evidence="7">Endolytic murein transglycosylase</fullName>
        <ecNumber evidence="7">4.2.2.29</ecNumber>
    </recommendedName>
    <alternativeName>
        <fullName evidence="7">Peptidoglycan lytic transglycosylase</fullName>
    </alternativeName>
    <alternativeName>
        <fullName evidence="7">Peptidoglycan polymerization terminase</fullName>
    </alternativeName>
</protein>
<keyword evidence="5 7" id="KW-0456">Lyase</keyword>
<dbReference type="Proteomes" id="UP001501570">
    <property type="component" value="Unassembled WGS sequence"/>
</dbReference>
<gene>
    <name evidence="7" type="primary">mltG</name>
    <name evidence="9" type="ORF">GCM10023322_82790</name>
</gene>
<dbReference type="EC" id="4.2.2.29" evidence="7"/>
<feature type="site" description="Important for catalytic activity" evidence="7">
    <location>
        <position position="280"/>
    </location>
</feature>
<keyword evidence="6 7" id="KW-0961">Cell wall biogenesis/degradation</keyword>
<dbReference type="PANTHER" id="PTHR30518">
    <property type="entry name" value="ENDOLYTIC MUREIN TRANSGLYCOSYLASE"/>
    <property type="match status" value="1"/>
</dbReference>
<evidence type="ECO:0000313" key="9">
    <source>
        <dbReference type="EMBL" id="GAA5201924.1"/>
    </source>
</evidence>
<dbReference type="RefSeq" id="WP_345639236.1">
    <property type="nucleotide sequence ID" value="NZ_BAABJQ010000056.1"/>
</dbReference>